<proteinExistence type="predicted"/>
<reference evidence="1 2" key="1">
    <citation type="journal article" date="2014" name="PLoS ONE">
        <title>The first complete genome sequence of the class fimbriimonadia in the phylum armatimonadetes.</title>
        <authorList>
            <person name="Hu Z.Y."/>
            <person name="Wang Y.Z."/>
            <person name="Im W.T."/>
            <person name="Wang S.Y."/>
            <person name="Zhao G.P."/>
            <person name="Zheng H.J."/>
            <person name="Quan Z.X."/>
        </authorList>
    </citation>
    <scope>NUCLEOTIDE SEQUENCE [LARGE SCALE GENOMIC DNA]</scope>
    <source>
        <strain evidence="1">Gsoil 348</strain>
    </source>
</reference>
<dbReference type="Proteomes" id="UP000027982">
    <property type="component" value="Chromosome"/>
</dbReference>
<dbReference type="EMBL" id="CP007139">
    <property type="protein sequence ID" value="AIE85432.1"/>
    <property type="molecule type" value="Genomic_DNA"/>
</dbReference>
<protein>
    <submittedName>
        <fullName evidence="1">Uncharacterized protein</fullName>
    </submittedName>
</protein>
<keyword evidence="2" id="KW-1185">Reference proteome</keyword>
<dbReference type="HOGENOM" id="CLU_2915745_0_0_0"/>
<gene>
    <name evidence="1" type="ORF">OP10G_2064</name>
</gene>
<organism evidence="1 2">
    <name type="scientific">Fimbriimonas ginsengisoli Gsoil 348</name>
    <dbReference type="NCBI Taxonomy" id="661478"/>
    <lineage>
        <taxon>Bacteria</taxon>
        <taxon>Bacillati</taxon>
        <taxon>Armatimonadota</taxon>
        <taxon>Fimbriimonadia</taxon>
        <taxon>Fimbriimonadales</taxon>
        <taxon>Fimbriimonadaceae</taxon>
        <taxon>Fimbriimonas</taxon>
    </lineage>
</organism>
<dbReference type="STRING" id="661478.OP10G_2064"/>
<dbReference type="AlphaFoldDB" id="A0A068NPX9"/>
<name>A0A068NPX9_FIMGI</name>
<sequence>MFSTLIDGAEFACGLQLQTGLDEPDDGIVCAEVVSACESMDFRLDVQGDIESHCNRSPQPF</sequence>
<evidence type="ECO:0000313" key="2">
    <source>
        <dbReference type="Proteomes" id="UP000027982"/>
    </source>
</evidence>
<evidence type="ECO:0000313" key="1">
    <source>
        <dbReference type="EMBL" id="AIE85432.1"/>
    </source>
</evidence>
<dbReference type="KEGG" id="fgi:OP10G_2064"/>
<accession>A0A068NPX9</accession>